<comment type="subcellular location">
    <subcellularLocation>
        <location evidence="1">Secreted</location>
    </subcellularLocation>
</comment>
<reference evidence="7 8" key="1">
    <citation type="submission" date="2018-09" db="EMBL/GenBank/DDBJ databases">
        <title>Paenibacillus aracenensis nov. sp. isolated from a cave in southern Spain.</title>
        <authorList>
            <person name="Jurado V."/>
            <person name="Gutierrez-Patricio S."/>
            <person name="Gonzalez-Pimentel J.L."/>
            <person name="Miller A.Z."/>
            <person name="Laiz L."/>
            <person name="Saiz-Jimenez C."/>
        </authorList>
    </citation>
    <scope>NUCLEOTIDE SEQUENCE [LARGE SCALE GENOMIC DNA]</scope>
    <source>
        <strain evidence="7 8">DSM 22867</strain>
    </source>
</reference>
<dbReference type="GO" id="GO:0005737">
    <property type="term" value="C:cytoplasm"/>
    <property type="evidence" value="ECO:0007669"/>
    <property type="project" value="InterPro"/>
</dbReference>
<dbReference type="PANTHER" id="PTHR32305">
    <property type="match status" value="1"/>
</dbReference>
<evidence type="ECO:0000256" key="4">
    <source>
        <dbReference type="SAM" id="MobiDB-lite"/>
    </source>
</evidence>
<dbReference type="InterPro" id="IPR028994">
    <property type="entry name" value="Integrin_alpha_N"/>
</dbReference>
<evidence type="ECO:0000313" key="8">
    <source>
        <dbReference type="Proteomes" id="UP000266482"/>
    </source>
</evidence>
<dbReference type="InterPro" id="IPR003284">
    <property type="entry name" value="Sal_SpvB"/>
</dbReference>
<dbReference type="PANTHER" id="PTHR32305:SF15">
    <property type="entry name" value="PROTEIN RHSA-RELATED"/>
    <property type="match status" value="1"/>
</dbReference>
<keyword evidence="2" id="KW-0964">Secreted</keyword>
<sequence length="2448" mass="275936">MSKNEPVKSKQEDWKSPLPSISFPKGGGAIRGLGEKAAVNAATGTFSFQIPISVTEARGNSTPNLSLSYDSGQGNGLFGLGWSMVIPSIVRKTDKGLPRYQDSEDSDTFLISGAEDLVPVGEPSRNGDYWVRRYRPRIEGLHARIERWDHAGTGRIHWRSISKDNVTSIYGDGDTSCIADAGCPGRIFQWLLTESFDEKGNVISFAYKQENEEGVPEARCGRAMSQRHVKQIRYGNRTPFQRDSWLFRVVFDYGEHDEQQPSVEERSPWLYRRDPFSQYRAGFEQRTQRLCRRILLFHQFEELEAEPYLVRSYDLQYEENAVASYLTAITQNGYRRGEDGLYRKKSMPPLTFTYSSTTLDCTIHRLPAPEQVHIEGQWVDLESEGLSGILTNQAEHWYYQRNLGEGRFGPAEQLGTQPSLIGIKQAKQQFMDLAGDGKCYWVQLHPQLSGYYERTNDGDWEPFAPFEANLQLDWNDPNLRFIDLNGDGHADLLLTQNDLFYCAYSQAVKGFSPLERLQAWPNEEQGPALLFSGAEESVFLSDMSGDGLTDIVRIRNGEVCYWPNLGYGRFGPKMTMENAPWFDHPELFTPKSLHLADLDGSGLTDLIYLGSGETRIWFNQSGNGWSEPERLPAIEPNAHVEIVDLLGTGTSCLVWRLPDQEDIRYMNPLRGQKPHLLTSLSNHIGAETRVEYASSTSFYLQDRANQTPWATRLPFPVYVVKKMEVYDHIRKTRLRSSYTYHHGYYDGVEREFRGFGRVEQLDAEEKQGSEGWDAYTPPVLTKSWYHTGAYVDQIQLSERYKREYFREPGLTDAAFETMLLQDTALPEGLTALETREACRALKGTMLRKEIYALDRQPNEIYPYTVEEQNAAVELLHPMANRKHAVFMVHPREKLVYHYERIPMDPRIQHEITWEVDAYGNVLKNAQVSYGRRLRDAALSAEEQAEQQKCRIIVTDHQYTNAVEQPDRYHTPLSYLAATFELSGALPGNGSRFTVEEVAEAYVEADEISYGAAPDDQLSKRCIEQVRTRYQRNDLSGALPWGQLESLALPYESCKLAFTDEWAAQIYGDRVHAAMLEEEGGYLYEPERKQWWIPSGRMVFPSNAAGSFYQPSGFTDPFGHTSFIEYDPYHLLTVQTIDPYQNISTAVYDYRVMQPILMTDPNGNRSAAIFDTLGMMVGSAVMGKETERIGDSLFGFEANLDEDTLSDAFQQPLLAARGLLLQATSRIIYDPFQYERTKHLENPLPNAVFTITRETHIHELPPDGESGLQYKFVYSDGFGREIQTKQFSGNEDGTGALTDERWLSSGWTEFNNKGKPVRKFEPYFSGHHQYEVNPAGVSQTLIYDPLGRVIVTIHPNHTYEKAVFSAWKQETWDVNDTLHPTQAYDPRYPDVLPDPSVSPVDDPDVGGIFRGLDEGLYSPTWYASNCTDAASPDQQRAARMAAQHASTPSTTYLDSLGRTFLTIVDNGIDPQGERQLYRTRAEHDIEGNLLRTIDASGRTAMRTDYNMLSHPMKQMSMEAGIRWLLQDAMGKPVRQWSEDGDGVRHTYDAVHRPIAKYVRKSGLEERMAELIVYGEWHPEAVSRNLRTRPFMHFDGAGMVEQLSYDFRSKPVEARRRFASDYRQEADWSSLAPLLSGINEVLELSAVYKLADSLLEEEAFRTRTRYDALERIIQVIPPDESVIEASYNPLSLMTQVTLRHHQSAEVTPIIHNITYDAKGQRETIEYGNGVTTAYLYDSLTFRLSRLKSLRGSDQAVLQDIRYTYDPVGNITSILDQAQQTIFFNNQIVHPKTEYQYDALYRLCMAGGREHIGQAAAPETTYNDAGRTRLLHPMDGQAMRTYTETYRYDEAGNLLELAHKASQGNWTRSYQYAEASLLEEERYSNRLSRTTVGAVADSYTYDSRGNMTKMPHLAEMVWNAQDRLERVNLGGGGTAYYQYDAGGKRVRKVIERLNGAKMKERYYLGELEIYREFAGDGSTVELERESLHLNDEHRRIALLETRTIGDDGTAARLMRYQLSNHLDSAALELDESAQLISYEEYYPYGGTAYQSVRNAVEVPFKRYRFTGKERDEETGFYDHGARYYAPWLGRWLSCDPAGFVDGTNLYAYVRGNPVKLNDPTGMAADPGKVVAQNHRFGTYVEKFVETALKEMDGFGGIQEVVKAGKGGGRLDFWLMKGHHVVGSLEVKALNLYSQTYKYGKGIRQAAARYKINSNLKQVVKHMKQMQARGNFNTLTGAPLKEDLLYVIRGTEKQVKEFQQLLTETVDKFNLKRGTDIKAAAFHLTDKKKGGLPRLPSGAGGARGGHTTVGGALTMLNVGISAVQIGKGVQQIRAGDKALGSVDIAEGVANLGLTGATGLVSSGTIAAGGGALAVLGATTAAGVGVGLAAESFRAAIKGEQTPVEKMDKALGTSVGDIYGGMQKSSLVPQAVKDVQKSMMDKAADAYYNLFLK</sequence>
<proteinExistence type="predicted"/>
<feature type="compositionally biased region" description="Basic and acidic residues" evidence="4">
    <location>
        <begin position="1"/>
        <end position="15"/>
    </location>
</feature>
<dbReference type="Pfam" id="PF12256">
    <property type="entry name" value="TcdB_toxin_midN"/>
    <property type="match status" value="1"/>
</dbReference>
<evidence type="ECO:0000256" key="1">
    <source>
        <dbReference type="ARBA" id="ARBA00004613"/>
    </source>
</evidence>
<keyword evidence="3" id="KW-0843">Virulence</keyword>
<gene>
    <name evidence="7" type="ORF">D3P08_01815</name>
</gene>
<name>A0A3A1VHB8_9BACL</name>
<dbReference type="Proteomes" id="UP000266482">
    <property type="component" value="Unassembled WGS sequence"/>
</dbReference>
<dbReference type="RefSeq" id="WP_119597703.1">
    <property type="nucleotide sequence ID" value="NZ_QXQA01000001.1"/>
</dbReference>
<dbReference type="InterPro" id="IPR022385">
    <property type="entry name" value="Rhs_assc_core"/>
</dbReference>
<comment type="caution">
    <text evidence="7">The sequence shown here is derived from an EMBL/GenBank/DDBJ whole genome shotgun (WGS) entry which is preliminary data.</text>
</comment>
<dbReference type="InterPro" id="IPR022044">
    <property type="entry name" value="TcdB_toxin_mid/C"/>
</dbReference>
<organism evidence="7 8">
    <name type="scientific">Paenibacillus nanensis</name>
    <dbReference type="NCBI Taxonomy" id="393251"/>
    <lineage>
        <taxon>Bacteria</taxon>
        <taxon>Bacillati</taxon>
        <taxon>Bacillota</taxon>
        <taxon>Bacilli</taxon>
        <taxon>Bacillales</taxon>
        <taxon>Paenibacillaceae</taxon>
        <taxon>Paenibacillus</taxon>
    </lineage>
</organism>
<dbReference type="EMBL" id="QXQA01000001">
    <property type="protein sequence ID" value="RIX60328.1"/>
    <property type="molecule type" value="Genomic_DNA"/>
</dbReference>
<dbReference type="NCBIfam" id="TIGR03696">
    <property type="entry name" value="Rhs_assc_core"/>
    <property type="match status" value="1"/>
</dbReference>
<evidence type="ECO:0000256" key="2">
    <source>
        <dbReference type="ARBA" id="ARBA00022525"/>
    </source>
</evidence>
<dbReference type="Pfam" id="PF12255">
    <property type="entry name" value="TcdB_toxin_midC"/>
    <property type="match status" value="1"/>
</dbReference>
<dbReference type="Pfam" id="PF03534">
    <property type="entry name" value="SpvB"/>
    <property type="match status" value="1"/>
</dbReference>
<accession>A0A3A1VHB8</accession>
<feature type="region of interest" description="Disordered" evidence="4">
    <location>
        <begin position="1"/>
        <end position="21"/>
    </location>
</feature>
<evidence type="ECO:0000313" key="7">
    <source>
        <dbReference type="EMBL" id="RIX60328.1"/>
    </source>
</evidence>
<dbReference type="OrthoDB" id="1432909at2"/>
<dbReference type="SUPFAM" id="SSF69318">
    <property type="entry name" value="Integrin alpha N-terminal domain"/>
    <property type="match status" value="1"/>
</dbReference>
<evidence type="ECO:0000256" key="3">
    <source>
        <dbReference type="ARBA" id="ARBA00023026"/>
    </source>
</evidence>
<dbReference type="InterPro" id="IPR022045">
    <property type="entry name" value="TcdB_toxin_mid/N"/>
</dbReference>
<dbReference type="InterPro" id="IPR050708">
    <property type="entry name" value="T6SS_VgrG/RHS"/>
</dbReference>
<keyword evidence="8" id="KW-1185">Reference proteome</keyword>
<feature type="domain" description="Insecticide toxin TcdB middle/C-terminal" evidence="5">
    <location>
        <begin position="837"/>
        <end position="964"/>
    </location>
</feature>
<protein>
    <submittedName>
        <fullName evidence="7">Toxin</fullName>
    </submittedName>
</protein>
<dbReference type="GO" id="GO:0005576">
    <property type="term" value="C:extracellular region"/>
    <property type="evidence" value="ECO:0007669"/>
    <property type="project" value="UniProtKB-SubCell"/>
</dbReference>
<feature type="domain" description="Insecticide toxin TcdB middle/N-terminal" evidence="6">
    <location>
        <begin position="632"/>
        <end position="788"/>
    </location>
</feature>
<evidence type="ECO:0000259" key="6">
    <source>
        <dbReference type="Pfam" id="PF12256"/>
    </source>
</evidence>
<dbReference type="Gene3D" id="2.180.10.10">
    <property type="entry name" value="RHS repeat-associated core"/>
    <property type="match status" value="1"/>
</dbReference>
<evidence type="ECO:0000259" key="5">
    <source>
        <dbReference type="Pfam" id="PF12255"/>
    </source>
</evidence>